<proteinExistence type="predicted"/>
<keyword evidence="2" id="KW-1185">Reference proteome</keyword>
<dbReference type="InterPro" id="IPR043743">
    <property type="entry name" value="DUF5688"/>
</dbReference>
<dbReference type="AlphaFoldDB" id="A0A845QNK3"/>
<name>A0A845QNK3_9FIRM</name>
<organism evidence="1 2">
    <name type="scientific">Anaerotruncus colihominis</name>
    <dbReference type="NCBI Taxonomy" id="169435"/>
    <lineage>
        <taxon>Bacteria</taxon>
        <taxon>Bacillati</taxon>
        <taxon>Bacillota</taxon>
        <taxon>Clostridia</taxon>
        <taxon>Eubacteriales</taxon>
        <taxon>Oscillospiraceae</taxon>
        <taxon>Anaerotruncus</taxon>
    </lineage>
</organism>
<evidence type="ECO:0000313" key="2">
    <source>
        <dbReference type="Proteomes" id="UP000446866"/>
    </source>
</evidence>
<reference evidence="1 2" key="1">
    <citation type="submission" date="2018-08" db="EMBL/GenBank/DDBJ databases">
        <title>Murine metabolic-syndrome-specific gut microbial biobank.</title>
        <authorList>
            <person name="Liu C."/>
        </authorList>
    </citation>
    <scope>NUCLEOTIDE SEQUENCE [LARGE SCALE GENOMIC DNA]</scope>
    <source>
        <strain evidence="1 2">28</strain>
    </source>
</reference>
<evidence type="ECO:0008006" key="3">
    <source>
        <dbReference type="Google" id="ProtNLM"/>
    </source>
</evidence>
<accession>A0A845QNK3</accession>
<dbReference type="RefSeq" id="WP_160202592.1">
    <property type="nucleotide sequence ID" value="NZ_QXWK01000022.1"/>
</dbReference>
<dbReference type="Pfam" id="PF18941">
    <property type="entry name" value="DUF5688"/>
    <property type="match status" value="1"/>
</dbReference>
<comment type="caution">
    <text evidence="1">The sequence shown here is derived from an EMBL/GenBank/DDBJ whole genome shotgun (WGS) entry which is preliminary data.</text>
</comment>
<gene>
    <name evidence="1" type="ORF">D0435_11630</name>
</gene>
<evidence type="ECO:0000313" key="1">
    <source>
        <dbReference type="EMBL" id="NBH62303.1"/>
    </source>
</evidence>
<dbReference type="EMBL" id="QXWK01000022">
    <property type="protein sequence ID" value="NBH62303.1"/>
    <property type="molecule type" value="Genomic_DNA"/>
</dbReference>
<dbReference type="Proteomes" id="UP000446866">
    <property type="component" value="Unassembled WGS sequence"/>
</dbReference>
<sequence length="286" mass="33627">MKSFEEFKTEVMKWMQEKAKEQDYILSKGQNYKVNQQLDYVSLGKKQNPSCQPMVYVQDMYITYHEEMEKGDYSKKDIIETVLRKFWDILTSSLKIAQEFPSNLEDKTKLKELVMCQLVNADKNREMLKNIPHREYLDLVIIYRVMFEDESSALVTNGLAGDMGMEEEELYQMARRNLSRILPIKEKIMASEDKIDMIFVSSSFIYGAIILLDTERLGQIAERIKGDFYIIPSSIHELIIMPASKWNKETLEVALWEFNRTVIEPDIYLSDTVYFYDSQTMTVRIA</sequence>
<protein>
    <recommendedName>
        <fullName evidence="3">DUF1444 family protein</fullName>
    </recommendedName>
</protein>